<reference evidence="1 2" key="1">
    <citation type="submission" date="2019-10" db="EMBL/GenBank/DDBJ databases">
        <authorList>
            <person name="Palmer J.M."/>
        </authorList>
    </citation>
    <scope>NUCLEOTIDE SEQUENCE [LARGE SCALE GENOMIC DNA]</scope>
    <source>
        <strain evidence="1 2">TWF694</strain>
    </source>
</reference>
<dbReference type="AlphaFoldDB" id="A0AAV9XKB7"/>
<accession>A0AAV9XKB7</accession>
<dbReference type="InterPro" id="IPR031755">
    <property type="entry name" value="Inhibitor_I66"/>
</dbReference>
<evidence type="ECO:0000313" key="2">
    <source>
        <dbReference type="Proteomes" id="UP001365542"/>
    </source>
</evidence>
<keyword evidence="2" id="KW-1185">Reference proteome</keyword>
<gene>
    <name evidence="1" type="ORF">TWF694_007807</name>
</gene>
<protein>
    <submittedName>
        <fullName evidence="1">Uncharacterized protein</fullName>
    </submittedName>
</protein>
<evidence type="ECO:0000313" key="1">
    <source>
        <dbReference type="EMBL" id="KAK6542036.1"/>
    </source>
</evidence>
<dbReference type="Proteomes" id="UP001365542">
    <property type="component" value="Unassembled WGS sequence"/>
</dbReference>
<dbReference type="EMBL" id="JAVHJO010000003">
    <property type="protein sequence ID" value="KAK6542036.1"/>
    <property type="molecule type" value="Genomic_DNA"/>
</dbReference>
<comment type="caution">
    <text evidence="1">The sequence shown here is derived from an EMBL/GenBank/DDBJ whole genome shotgun (WGS) entry which is preliminary data.</text>
</comment>
<dbReference type="Pfam" id="PF16850">
    <property type="entry name" value="Inhibitor_I66"/>
    <property type="match status" value="1"/>
</dbReference>
<name>A0AAV9XKB7_9PEZI</name>
<organism evidence="1 2">
    <name type="scientific">Orbilia ellipsospora</name>
    <dbReference type="NCBI Taxonomy" id="2528407"/>
    <lineage>
        <taxon>Eukaryota</taxon>
        <taxon>Fungi</taxon>
        <taxon>Dikarya</taxon>
        <taxon>Ascomycota</taxon>
        <taxon>Pezizomycotina</taxon>
        <taxon>Orbiliomycetes</taxon>
        <taxon>Orbiliales</taxon>
        <taxon>Orbiliaceae</taxon>
        <taxon>Orbilia</taxon>
    </lineage>
</organism>
<dbReference type="Gene3D" id="2.80.10.50">
    <property type="match status" value="1"/>
</dbReference>
<dbReference type="GO" id="GO:0004867">
    <property type="term" value="F:serine-type endopeptidase inhibitor activity"/>
    <property type="evidence" value="ECO:0007669"/>
    <property type="project" value="InterPro"/>
</dbReference>
<sequence length="108" mass="11877">MPPTSALPTLATGTYVITSVSTGLRVARSPIEDKSLLPKKVVLVAPNADAAAWYVVRNYDGTYTLENKSAPAITIEKKLFAQLTEQDPPAETRWRISSVNWQGADQWM</sequence>
<proteinExistence type="predicted"/>